<evidence type="ECO:0000256" key="4">
    <source>
        <dbReference type="ARBA" id="ARBA00022741"/>
    </source>
</evidence>
<dbReference type="InterPro" id="IPR014100">
    <property type="entry name" value="GTP-bd_Obg/CgtA"/>
</dbReference>
<sequence>MVDYIKINAKAGKGGKGSVSFQTSRSRKKGPPDGGDGGDGGNVYLEVSKDLSTLLPYRYKKNFSAGDGKNGGKNNRKGAMGEDTYLPVPAGCRVSDQKGTLMADLTKVGEKVLVAKGGRGGRGNGHIKMSDQRSKIKDRESSLWEWFEEGEKGQEIYLTLELKLLADVGLIGLPNSGKSTLLSKLTSATPEIGNYPFTTIVPNLGVMTHKGRELVIADVPGLIEGASQGKGLGDLFLRHIERTKLLVHLVSAESENPKENIDTVNYELAAYSRNLMDVVQIYVLTKIDTIDEKELKNKANRLQKNGIKVIPISSETGEGLDKLKDEIISKSK</sequence>
<evidence type="ECO:0000256" key="1">
    <source>
        <dbReference type="ARBA" id="ARBA00007699"/>
    </source>
</evidence>
<keyword evidence="6 8" id="KW-0460">Magnesium</keyword>
<comment type="similarity">
    <text evidence="1 8">Belongs to the TRAFAC class OBG-HflX-like GTPase superfamily. OBG GTPase family.</text>
</comment>
<comment type="cofactor">
    <cofactor evidence="8">
        <name>Mg(2+)</name>
        <dbReference type="ChEBI" id="CHEBI:18420"/>
    </cofactor>
</comment>
<dbReference type="InterPro" id="IPR045086">
    <property type="entry name" value="OBG_GTPase"/>
</dbReference>
<evidence type="ECO:0000256" key="8">
    <source>
        <dbReference type="HAMAP-Rule" id="MF_01454"/>
    </source>
</evidence>
<evidence type="ECO:0000256" key="7">
    <source>
        <dbReference type="ARBA" id="ARBA00023134"/>
    </source>
</evidence>
<dbReference type="InterPro" id="IPR006073">
    <property type="entry name" value="GTP-bd"/>
</dbReference>
<comment type="caution">
    <text evidence="12">The sequence shown here is derived from an EMBL/GenBank/DDBJ whole genome shotgun (WGS) entry which is preliminary data.</text>
</comment>
<name>A0A1G1WSD2_9BACT</name>
<keyword evidence="5 8" id="KW-0378">Hydrolase</keyword>
<keyword evidence="7 8" id="KW-0342">GTP-binding</keyword>
<dbReference type="InterPro" id="IPR006074">
    <property type="entry name" value="GTP1-OBG_CS"/>
</dbReference>
<dbReference type="Gene3D" id="3.40.50.300">
    <property type="entry name" value="P-loop containing nucleotide triphosphate hydrolases"/>
    <property type="match status" value="1"/>
</dbReference>
<dbReference type="PROSITE" id="PS51883">
    <property type="entry name" value="OBG"/>
    <property type="match status" value="1"/>
</dbReference>
<dbReference type="SUPFAM" id="SSF82051">
    <property type="entry name" value="Obg GTP-binding protein N-terminal domain"/>
    <property type="match status" value="1"/>
</dbReference>
<comment type="subcellular location">
    <subcellularLocation>
        <location evidence="8">Cytoplasm</location>
    </subcellularLocation>
</comment>
<dbReference type="AlphaFoldDB" id="A0A1G1WSD2"/>
<evidence type="ECO:0000256" key="5">
    <source>
        <dbReference type="ARBA" id="ARBA00022801"/>
    </source>
</evidence>
<feature type="binding site" evidence="8">
    <location>
        <position position="199"/>
    </location>
    <ligand>
        <name>Mg(2+)</name>
        <dbReference type="ChEBI" id="CHEBI:18420"/>
    </ligand>
</feature>
<dbReference type="PIRSF" id="PIRSF002401">
    <property type="entry name" value="GTP_bd_Obg/CgtA"/>
    <property type="match status" value="1"/>
</dbReference>
<dbReference type="NCBIfam" id="NF008956">
    <property type="entry name" value="PRK12299.1"/>
    <property type="match status" value="1"/>
</dbReference>
<dbReference type="PRINTS" id="PR00326">
    <property type="entry name" value="GTP1OBG"/>
</dbReference>
<reference evidence="12 13" key="1">
    <citation type="journal article" date="2016" name="Nat. Commun.">
        <title>Thousands of microbial genomes shed light on interconnected biogeochemical processes in an aquifer system.</title>
        <authorList>
            <person name="Anantharaman K."/>
            <person name="Brown C.T."/>
            <person name="Hug L.A."/>
            <person name="Sharon I."/>
            <person name="Castelle C.J."/>
            <person name="Probst A.J."/>
            <person name="Thomas B.C."/>
            <person name="Singh A."/>
            <person name="Wilkins M.J."/>
            <person name="Karaoz U."/>
            <person name="Brodie E.L."/>
            <person name="Williams K.H."/>
            <person name="Hubbard S.S."/>
            <person name="Banfield J.F."/>
        </authorList>
    </citation>
    <scope>NUCLEOTIDE SEQUENCE [LARGE SCALE GENOMIC DNA]</scope>
</reference>
<feature type="region of interest" description="Disordered" evidence="9">
    <location>
        <begin position="11"/>
        <end position="42"/>
    </location>
</feature>
<dbReference type="Proteomes" id="UP000179279">
    <property type="component" value="Unassembled WGS sequence"/>
</dbReference>
<evidence type="ECO:0000256" key="6">
    <source>
        <dbReference type="ARBA" id="ARBA00022842"/>
    </source>
</evidence>
<protein>
    <recommendedName>
        <fullName evidence="8">GTPase Obg</fullName>
        <ecNumber evidence="8">3.6.5.-</ecNumber>
    </recommendedName>
    <alternativeName>
        <fullName evidence="8">GTP-binding protein Obg</fullName>
    </alternativeName>
</protein>
<dbReference type="PROSITE" id="PS51710">
    <property type="entry name" value="G_OBG"/>
    <property type="match status" value="1"/>
</dbReference>
<dbReference type="GO" id="GO:0003924">
    <property type="term" value="F:GTPase activity"/>
    <property type="evidence" value="ECO:0007669"/>
    <property type="project" value="UniProtKB-UniRule"/>
</dbReference>
<dbReference type="InterPro" id="IPR031167">
    <property type="entry name" value="G_OBG"/>
</dbReference>
<comment type="function">
    <text evidence="8">An essential GTPase which binds GTP, GDP and possibly (p)ppGpp with moderate affinity, with high nucleotide exchange rates and a fairly low GTP hydrolysis rate. Plays a role in control of the cell cycle, stress response, ribosome biogenesis and in those bacteria that undergo differentiation, in morphogenesis control.</text>
</comment>
<dbReference type="GO" id="GO:0000287">
    <property type="term" value="F:magnesium ion binding"/>
    <property type="evidence" value="ECO:0007669"/>
    <property type="project" value="InterPro"/>
</dbReference>
<dbReference type="EMBL" id="MHDA01000044">
    <property type="protein sequence ID" value="OGY30652.1"/>
    <property type="molecule type" value="Genomic_DNA"/>
</dbReference>
<evidence type="ECO:0000256" key="2">
    <source>
        <dbReference type="ARBA" id="ARBA00022490"/>
    </source>
</evidence>
<keyword evidence="3 8" id="KW-0479">Metal-binding</keyword>
<evidence type="ECO:0000256" key="3">
    <source>
        <dbReference type="ARBA" id="ARBA00022723"/>
    </source>
</evidence>
<feature type="domain" description="OBG-type G" evidence="10">
    <location>
        <begin position="166"/>
        <end position="332"/>
    </location>
</feature>
<dbReference type="InterPro" id="IPR005225">
    <property type="entry name" value="Small_GTP-bd"/>
</dbReference>
<feature type="binding site" evidence="8">
    <location>
        <begin position="172"/>
        <end position="179"/>
    </location>
    <ligand>
        <name>GTP</name>
        <dbReference type="ChEBI" id="CHEBI:37565"/>
    </ligand>
</feature>
<dbReference type="NCBIfam" id="TIGR02729">
    <property type="entry name" value="Obg_CgtA"/>
    <property type="match status" value="1"/>
</dbReference>
<dbReference type="PROSITE" id="PS00905">
    <property type="entry name" value="GTP1_OBG"/>
    <property type="match status" value="1"/>
</dbReference>
<feature type="binding site" evidence="8">
    <location>
        <begin position="197"/>
        <end position="201"/>
    </location>
    <ligand>
        <name>GTP</name>
        <dbReference type="ChEBI" id="CHEBI:37565"/>
    </ligand>
</feature>
<gene>
    <name evidence="8" type="primary">obg</name>
    <name evidence="12" type="ORF">A3A57_02425</name>
</gene>
<keyword evidence="4 8" id="KW-0547">Nucleotide-binding</keyword>
<feature type="binding site" evidence="8">
    <location>
        <begin position="313"/>
        <end position="315"/>
    </location>
    <ligand>
        <name>GTP</name>
        <dbReference type="ChEBI" id="CHEBI:37565"/>
    </ligand>
</feature>
<dbReference type="Gene3D" id="2.70.210.12">
    <property type="entry name" value="GTP1/OBG domain"/>
    <property type="match status" value="1"/>
</dbReference>
<feature type="binding site" evidence="8">
    <location>
        <begin position="218"/>
        <end position="221"/>
    </location>
    <ligand>
        <name>GTP</name>
        <dbReference type="ChEBI" id="CHEBI:37565"/>
    </ligand>
</feature>
<dbReference type="GO" id="GO:0005737">
    <property type="term" value="C:cytoplasm"/>
    <property type="evidence" value="ECO:0007669"/>
    <property type="project" value="UniProtKB-SubCell"/>
</dbReference>
<evidence type="ECO:0000313" key="13">
    <source>
        <dbReference type="Proteomes" id="UP000179279"/>
    </source>
</evidence>
<evidence type="ECO:0000259" key="11">
    <source>
        <dbReference type="PROSITE" id="PS51883"/>
    </source>
</evidence>
<dbReference type="CDD" id="cd01898">
    <property type="entry name" value="Obg"/>
    <property type="match status" value="1"/>
</dbReference>
<keyword evidence="2 8" id="KW-0963">Cytoplasm</keyword>
<dbReference type="NCBIfam" id="TIGR00231">
    <property type="entry name" value="small_GTP"/>
    <property type="match status" value="1"/>
</dbReference>
<dbReference type="InterPro" id="IPR027417">
    <property type="entry name" value="P-loop_NTPase"/>
</dbReference>
<dbReference type="GO" id="GO:0005525">
    <property type="term" value="F:GTP binding"/>
    <property type="evidence" value="ECO:0007669"/>
    <property type="project" value="UniProtKB-UniRule"/>
</dbReference>
<organism evidence="12 13">
    <name type="scientific">Candidatus Woykebacteria bacterium RIFCSPLOWO2_01_FULL_41_12</name>
    <dbReference type="NCBI Taxonomy" id="1802604"/>
    <lineage>
        <taxon>Bacteria</taxon>
        <taxon>Candidatus Woykeibacteriota</taxon>
    </lineage>
</organism>
<dbReference type="InterPro" id="IPR036726">
    <property type="entry name" value="GTP1_OBG_dom_sf"/>
</dbReference>
<evidence type="ECO:0000259" key="10">
    <source>
        <dbReference type="PROSITE" id="PS51710"/>
    </source>
</evidence>
<dbReference type="PANTHER" id="PTHR11702">
    <property type="entry name" value="DEVELOPMENTALLY REGULATED GTP-BINDING PROTEIN-RELATED"/>
    <property type="match status" value="1"/>
</dbReference>
<feature type="binding site" evidence="8">
    <location>
        <begin position="285"/>
        <end position="288"/>
    </location>
    <ligand>
        <name>GTP</name>
        <dbReference type="ChEBI" id="CHEBI:37565"/>
    </ligand>
</feature>
<feature type="binding site" evidence="8">
    <location>
        <position position="179"/>
    </location>
    <ligand>
        <name>Mg(2+)</name>
        <dbReference type="ChEBI" id="CHEBI:18420"/>
    </ligand>
</feature>
<dbReference type="EC" id="3.6.5.-" evidence="8"/>
<dbReference type="Pfam" id="PF01018">
    <property type="entry name" value="GTP1_OBG"/>
    <property type="match status" value="1"/>
</dbReference>
<dbReference type="InterPro" id="IPR006169">
    <property type="entry name" value="GTP1_OBG_dom"/>
</dbReference>
<accession>A0A1G1WSD2</accession>
<dbReference type="HAMAP" id="MF_01454">
    <property type="entry name" value="GTPase_Obg"/>
    <property type="match status" value="1"/>
</dbReference>
<comment type="subunit">
    <text evidence="8">Monomer.</text>
</comment>
<dbReference type="FunFam" id="2.70.210.12:FF:000001">
    <property type="entry name" value="GTPase Obg"/>
    <property type="match status" value="1"/>
</dbReference>
<dbReference type="SUPFAM" id="SSF52540">
    <property type="entry name" value="P-loop containing nucleoside triphosphate hydrolases"/>
    <property type="match status" value="1"/>
</dbReference>
<feature type="domain" description="Obg" evidence="11">
    <location>
        <begin position="1"/>
        <end position="165"/>
    </location>
</feature>
<dbReference type="GO" id="GO:0042254">
    <property type="term" value="P:ribosome biogenesis"/>
    <property type="evidence" value="ECO:0007669"/>
    <property type="project" value="UniProtKB-UniRule"/>
</dbReference>
<dbReference type="PANTHER" id="PTHR11702:SF31">
    <property type="entry name" value="MITOCHONDRIAL RIBOSOME-ASSOCIATED GTPASE 2"/>
    <property type="match status" value="1"/>
</dbReference>
<feature type="compositionally biased region" description="Gly residues" evidence="9">
    <location>
        <begin position="32"/>
        <end position="41"/>
    </location>
</feature>
<dbReference type="Pfam" id="PF01926">
    <property type="entry name" value="MMR_HSR1"/>
    <property type="match status" value="1"/>
</dbReference>
<evidence type="ECO:0000256" key="9">
    <source>
        <dbReference type="SAM" id="MobiDB-lite"/>
    </source>
</evidence>
<evidence type="ECO:0000313" key="12">
    <source>
        <dbReference type="EMBL" id="OGY30652.1"/>
    </source>
</evidence>
<proteinExistence type="inferred from homology"/>